<reference evidence="1 2" key="1">
    <citation type="submission" date="2024-06" db="EMBL/GenBank/DDBJ databases">
        <title>Chitinophaga defluvii sp. nov., isolated from municipal sewage.</title>
        <authorList>
            <person name="Zhang L."/>
        </authorList>
    </citation>
    <scope>NUCLEOTIDE SEQUENCE [LARGE SCALE GENOMIC DNA]</scope>
    <source>
        <strain evidence="1 2">H8</strain>
    </source>
</reference>
<evidence type="ECO:0000313" key="1">
    <source>
        <dbReference type="EMBL" id="MET6998707.1"/>
    </source>
</evidence>
<comment type="caution">
    <text evidence="1">The sequence shown here is derived from an EMBL/GenBank/DDBJ whole genome shotgun (WGS) entry which is preliminary data.</text>
</comment>
<sequence length="287" mass="33672">MNNKTLKQLIKDQQLITSTEFNKSPYEPYGNDFHGYLKINIGRSMYYATKSFNDEICKALDFYIKSELEYSVYCYEIDLANKLSLEPAISERQLNVLYRELQYLKANVISRDGYGYSCELREFSRSTIFNFLETHFESWLCHWIEKKHINFDDLTKFDISKFHDEISNLALLERIRFVNSKIEALSNVIPDKPPLNESQPINKLTWCGTPAHLALVVDLLIEKGYLQQPTPFGERTAEQLLNMFNFTGHNPTKESLGKLLHKDRFPISDPTVIDRFQKIPHRNELKR</sequence>
<dbReference type="Proteomes" id="UP001549749">
    <property type="component" value="Unassembled WGS sequence"/>
</dbReference>
<proteinExistence type="predicted"/>
<evidence type="ECO:0000313" key="2">
    <source>
        <dbReference type="Proteomes" id="UP001549749"/>
    </source>
</evidence>
<accession>A0ABV2T7U2</accession>
<gene>
    <name evidence="1" type="ORF">ABR189_15085</name>
</gene>
<name>A0ABV2T7U2_9BACT</name>
<protein>
    <submittedName>
        <fullName evidence="1">Uncharacterized protein</fullName>
    </submittedName>
</protein>
<organism evidence="1 2">
    <name type="scientific">Chitinophaga defluvii</name>
    <dbReference type="NCBI Taxonomy" id="3163343"/>
    <lineage>
        <taxon>Bacteria</taxon>
        <taxon>Pseudomonadati</taxon>
        <taxon>Bacteroidota</taxon>
        <taxon>Chitinophagia</taxon>
        <taxon>Chitinophagales</taxon>
        <taxon>Chitinophagaceae</taxon>
        <taxon>Chitinophaga</taxon>
    </lineage>
</organism>
<dbReference type="RefSeq" id="WP_354661348.1">
    <property type="nucleotide sequence ID" value="NZ_JBEXAC010000002.1"/>
</dbReference>
<keyword evidence="2" id="KW-1185">Reference proteome</keyword>
<dbReference type="EMBL" id="JBEXAC010000002">
    <property type="protein sequence ID" value="MET6998707.1"/>
    <property type="molecule type" value="Genomic_DNA"/>
</dbReference>